<evidence type="ECO:0000313" key="15">
    <source>
        <dbReference type="EMBL" id="OCF29127.1"/>
    </source>
</evidence>
<keyword evidence="8" id="KW-0007">Acetylation</keyword>
<dbReference type="AlphaFoldDB" id="A0A1B9GDM2"/>
<organism evidence="15">
    <name type="scientific">Kwoniella bestiolae CBS 10118</name>
    <dbReference type="NCBI Taxonomy" id="1296100"/>
    <lineage>
        <taxon>Eukaryota</taxon>
        <taxon>Fungi</taxon>
        <taxon>Dikarya</taxon>
        <taxon>Basidiomycota</taxon>
        <taxon>Agaricomycotina</taxon>
        <taxon>Tremellomycetes</taxon>
        <taxon>Tremellales</taxon>
        <taxon>Cryptococcaceae</taxon>
        <taxon>Kwoniella</taxon>
    </lineage>
</organism>
<dbReference type="EMBL" id="KI894018">
    <property type="protein sequence ID" value="OCF29127.1"/>
    <property type="molecule type" value="Genomic_DNA"/>
</dbReference>
<dbReference type="GeneID" id="30205021"/>
<feature type="compositionally biased region" description="Basic and acidic residues" evidence="14">
    <location>
        <begin position="493"/>
        <end position="504"/>
    </location>
</feature>
<evidence type="ECO:0000256" key="3">
    <source>
        <dbReference type="ARBA" id="ARBA00004657"/>
    </source>
</evidence>
<dbReference type="EMBL" id="CP144541">
    <property type="protein sequence ID" value="WVW79965.1"/>
    <property type="molecule type" value="Genomic_DNA"/>
</dbReference>
<evidence type="ECO:0000313" key="17">
    <source>
        <dbReference type="Proteomes" id="UP000092730"/>
    </source>
</evidence>
<name>A0A1B9GDM2_9TREE</name>
<dbReference type="KEGG" id="kbi:30205021"/>
<keyword evidence="7" id="KW-0832">Ubl conjugation</keyword>
<dbReference type="InterPro" id="IPR008603">
    <property type="entry name" value="DCTN4"/>
</dbReference>
<evidence type="ECO:0000256" key="13">
    <source>
        <dbReference type="ARBA" id="ARBA00093507"/>
    </source>
</evidence>
<reference evidence="15" key="3">
    <citation type="submission" date="2014-01" db="EMBL/GenBank/DDBJ databases">
        <title>Evolution of pathogenesis and genome organization in the Tremellales.</title>
        <authorList>
            <person name="Cuomo C."/>
            <person name="Litvintseva A."/>
            <person name="Heitman J."/>
            <person name="Chen Y."/>
            <person name="Sun S."/>
            <person name="Springer D."/>
            <person name="Dromer F."/>
            <person name="Young S."/>
            <person name="Zeng Q."/>
            <person name="Chapman S."/>
            <person name="Gujja S."/>
            <person name="Saif S."/>
            <person name="Birren B."/>
        </authorList>
    </citation>
    <scope>NUCLEOTIDE SEQUENCE</scope>
    <source>
        <strain evidence="15">CBS 10118</strain>
    </source>
</reference>
<dbReference type="PANTHER" id="PTHR13034:SF2">
    <property type="entry name" value="DYNACTIN SUBUNIT 4"/>
    <property type="match status" value="1"/>
</dbReference>
<reference evidence="16" key="2">
    <citation type="submission" date="2013-07" db="EMBL/GenBank/DDBJ databases">
        <authorList>
            <consortium name="The Broad Institute Genome Sequencing Platform"/>
            <person name="Cuomo C."/>
            <person name="Litvintseva A."/>
            <person name="Chen Y."/>
            <person name="Heitman J."/>
            <person name="Sun S."/>
            <person name="Springer D."/>
            <person name="Dromer F."/>
            <person name="Young S.K."/>
            <person name="Zeng Q."/>
            <person name="Gargeya S."/>
            <person name="Fitzgerald M."/>
            <person name="Abouelleil A."/>
            <person name="Alvarado L."/>
            <person name="Berlin A.M."/>
            <person name="Chapman S.B."/>
            <person name="Dewar J."/>
            <person name="Goldberg J."/>
            <person name="Griggs A."/>
            <person name="Gujja S."/>
            <person name="Hansen M."/>
            <person name="Howarth C."/>
            <person name="Imamovic A."/>
            <person name="Larimer J."/>
            <person name="McCowan C."/>
            <person name="Murphy C."/>
            <person name="Pearson M."/>
            <person name="Priest M."/>
            <person name="Roberts A."/>
            <person name="Saif S."/>
            <person name="Shea T."/>
            <person name="Sykes S."/>
            <person name="Wortman J."/>
            <person name="Nusbaum C."/>
            <person name="Birren B."/>
        </authorList>
    </citation>
    <scope>NUCLEOTIDE SEQUENCE</scope>
    <source>
        <strain evidence="16">CBS 10118</strain>
    </source>
</reference>
<feature type="region of interest" description="Disordered" evidence="14">
    <location>
        <begin position="340"/>
        <end position="372"/>
    </location>
</feature>
<evidence type="ECO:0000313" key="16">
    <source>
        <dbReference type="EMBL" id="WVW79965.1"/>
    </source>
</evidence>
<dbReference type="Pfam" id="PF05502">
    <property type="entry name" value="Dynactin_p62"/>
    <property type="match status" value="2"/>
</dbReference>
<evidence type="ECO:0000256" key="5">
    <source>
        <dbReference type="ARBA" id="ARBA00022499"/>
    </source>
</evidence>
<accession>A0A1B9GDM2</accession>
<dbReference type="Proteomes" id="UP000092730">
    <property type="component" value="Chromosome 1"/>
</dbReference>
<evidence type="ECO:0000256" key="4">
    <source>
        <dbReference type="ARBA" id="ARBA00022490"/>
    </source>
</evidence>
<feature type="compositionally biased region" description="Polar residues" evidence="14">
    <location>
        <begin position="342"/>
        <end position="351"/>
    </location>
</feature>
<evidence type="ECO:0000256" key="10">
    <source>
        <dbReference type="ARBA" id="ARBA00023212"/>
    </source>
</evidence>
<sequence>MSVLYSCSHLDSPHSPLPPTYPSSSSSYHQLDKLYFCEECDAVRCDQCVAVEIASYFCPNCLFDVPSANVRADKNRCARSCFSCPTCESSLSIQASDVPTESGQPGPPYSLICSGCRWSSKEVGWSFEKPTGIALQLQKMNHQTEIVQSEFDSLKEHLESYISLSTPAPSAPSSIRSTRDPSRQISHLTQMAQKALHRDVGGMVAYSARSKGRSTGKEGEKEKYGWDELGVYEAKGSWRAGGESVLDGVDILRDLEDSGAGGMAEVGKRWGKSWDNSKMTKDVLPQRIPLQTKLTKRCPHPNCRHLLIQPDTKSIRMKIKMVAANYLPLVEIGRRRRRIPSNDMNEASEQPTTEELERRRRERRRTRGGIPIKEEDESMGLPLKRGETYLFQLALTNPLYDPIQIRLTQPHAAKDVNTWCNVSIPTQHFTINALKDAWAYDEEEEEGNDDFLIGGSEAGFSEEGTTTTGGGSGMGTLGKKSRLSILGGQGTKKGRDRETGVEKRSNTSKVILLVEVLPDNNTGDRVRFDLEVRYTYKSDEMATPTEPGEGSGNGEKRGKKEEYKNFTFWIRIDLGVVE</sequence>
<comment type="subcellular location">
    <subcellularLocation>
        <location evidence="1">Cytoplasm</location>
        <location evidence="1">Cytoskeleton</location>
        <location evidence="1">Microtubule organizing center</location>
        <location evidence="1">Centrosome</location>
    </subcellularLocation>
    <subcellularLocation>
        <location evidence="2">Cytoplasm</location>
        <location evidence="2">Cytoskeleton</location>
        <location evidence="2">Stress fiber</location>
    </subcellularLocation>
    <subcellularLocation>
        <location evidence="3">Cytoplasm</location>
        <location evidence="3">Myofibril</location>
    </subcellularLocation>
</comment>
<evidence type="ECO:0000256" key="6">
    <source>
        <dbReference type="ARBA" id="ARBA00022553"/>
    </source>
</evidence>
<dbReference type="STRING" id="1296100.A0A1B9GDM2"/>
<dbReference type="OrthoDB" id="283815at2759"/>
<evidence type="ECO:0000256" key="8">
    <source>
        <dbReference type="ARBA" id="ARBA00022990"/>
    </source>
</evidence>
<feature type="region of interest" description="Disordered" evidence="14">
    <location>
        <begin position="460"/>
        <end position="504"/>
    </location>
</feature>
<evidence type="ECO:0000256" key="2">
    <source>
        <dbReference type="ARBA" id="ARBA00004529"/>
    </source>
</evidence>
<feature type="region of interest" description="Disordered" evidence="14">
    <location>
        <begin position="539"/>
        <end position="558"/>
    </location>
</feature>
<reference evidence="16" key="4">
    <citation type="submission" date="2024-02" db="EMBL/GenBank/DDBJ databases">
        <title>Comparative genomics of Cryptococcus and Kwoniella reveals pathogenesis evolution and contrasting modes of karyotype evolution via chromosome fusion or intercentromeric recombination.</title>
        <authorList>
            <person name="Coelho M.A."/>
            <person name="David-Palma M."/>
            <person name="Shea T."/>
            <person name="Bowers K."/>
            <person name="McGinley-Smith S."/>
            <person name="Mohammad A.W."/>
            <person name="Gnirke A."/>
            <person name="Yurkov A.M."/>
            <person name="Nowrousian M."/>
            <person name="Sun S."/>
            <person name="Cuomo C.A."/>
            <person name="Heitman J."/>
        </authorList>
    </citation>
    <scope>NUCLEOTIDE SEQUENCE</scope>
    <source>
        <strain evidence="16">CBS 10118</strain>
    </source>
</reference>
<feature type="compositionally biased region" description="Gly residues" evidence="14">
    <location>
        <begin position="467"/>
        <end position="476"/>
    </location>
</feature>
<dbReference type="VEuPathDB" id="FungiDB:I302_00622"/>
<evidence type="ECO:0000256" key="1">
    <source>
        <dbReference type="ARBA" id="ARBA00004300"/>
    </source>
</evidence>
<protein>
    <recommendedName>
        <fullName evidence="12">Dynactin subunit 4</fullName>
    </recommendedName>
</protein>
<keyword evidence="6" id="KW-0597">Phosphoprotein</keyword>
<comment type="subunit">
    <text evidence="13">Subunit of dynactin, a multiprotein complex part of a tripartite complex with dynein and a adapter, such as BICDL1, BICD2 or HOOK3. The dynactin complex is built around ACTR1A/ACTB filament and consists of an actin-related filament composed of a shoulder domain, a pointed end and a barbed end. Its length is defined by its flexible shoulder domain. The soulder is composed of 2 DCTN1 subunits, 4 DCTN2 and 2 DCTN3. The 4 DCNT2 (via N-terminus) bind the ACTR1A filament and act as molecular rulers to determine the length. The pointed end is important for binding dynein-dynactin cargo adapters. Consists of 4 subunits: ACTR10, DCNT4, DCTN5 and DCTN6. The barbed end is composed of a CAPZA1:CAPZB heterodimers, which binds ACTR1A/ACTB filament and dynactin and stabilizes dynactin. Interacts with ATP7B, but not ATP7A, in a copper-dependent manner. Interacts with ANK2; this interaction is required for localization at costameres. Interacts with N4BP2L1.</text>
</comment>
<keyword evidence="17" id="KW-1185">Reference proteome</keyword>
<evidence type="ECO:0000256" key="14">
    <source>
        <dbReference type="SAM" id="MobiDB-lite"/>
    </source>
</evidence>
<proteinExistence type="inferred from homology"/>
<dbReference type="GO" id="GO:0001725">
    <property type="term" value="C:stress fiber"/>
    <property type="evidence" value="ECO:0007669"/>
    <property type="project" value="UniProtKB-SubCell"/>
</dbReference>
<evidence type="ECO:0000256" key="7">
    <source>
        <dbReference type="ARBA" id="ARBA00022843"/>
    </source>
</evidence>
<comment type="similarity">
    <text evidence="11">Belongs to the dynactin subunit 4 family.</text>
</comment>
<evidence type="ECO:0000256" key="9">
    <source>
        <dbReference type="ARBA" id="ARBA00023054"/>
    </source>
</evidence>
<gene>
    <name evidence="15" type="ORF">I302_00622</name>
    <name evidence="16" type="ORF">I302_101938</name>
</gene>
<keyword evidence="9" id="KW-0175">Coiled coil</keyword>
<keyword evidence="5" id="KW-1017">Isopeptide bond</keyword>
<dbReference type="PANTHER" id="PTHR13034">
    <property type="entry name" value="DYNACTIN P62 SUBUNIT"/>
    <property type="match status" value="1"/>
</dbReference>
<keyword evidence="10" id="KW-0206">Cytoskeleton</keyword>
<reference evidence="15" key="1">
    <citation type="submission" date="2013-07" db="EMBL/GenBank/DDBJ databases">
        <title>The Genome Sequence of Cryptococcus bestiolae CBS10118.</title>
        <authorList>
            <consortium name="The Broad Institute Genome Sequencing Platform"/>
            <person name="Cuomo C."/>
            <person name="Litvintseva A."/>
            <person name="Chen Y."/>
            <person name="Heitman J."/>
            <person name="Sun S."/>
            <person name="Springer D."/>
            <person name="Dromer F."/>
            <person name="Young S.K."/>
            <person name="Zeng Q."/>
            <person name="Gargeya S."/>
            <person name="Fitzgerald M."/>
            <person name="Abouelleil A."/>
            <person name="Alvarado L."/>
            <person name="Berlin A.M."/>
            <person name="Chapman S.B."/>
            <person name="Dewar J."/>
            <person name="Goldberg J."/>
            <person name="Griggs A."/>
            <person name="Gujja S."/>
            <person name="Hansen M."/>
            <person name="Howarth C."/>
            <person name="Imamovic A."/>
            <person name="Larimer J."/>
            <person name="McCowan C."/>
            <person name="Murphy C."/>
            <person name="Pearson M."/>
            <person name="Priest M."/>
            <person name="Roberts A."/>
            <person name="Saif S."/>
            <person name="Shea T."/>
            <person name="Sykes S."/>
            <person name="Wortman J."/>
            <person name="Nusbaum C."/>
            <person name="Birren B."/>
        </authorList>
    </citation>
    <scope>NUCLEOTIDE SEQUENCE [LARGE SCALE GENOMIC DNA]</scope>
    <source>
        <strain evidence="15">CBS 10118</strain>
    </source>
</reference>
<dbReference type="GO" id="GO:0005869">
    <property type="term" value="C:dynactin complex"/>
    <property type="evidence" value="ECO:0007669"/>
    <property type="project" value="InterPro"/>
</dbReference>
<evidence type="ECO:0000256" key="12">
    <source>
        <dbReference type="ARBA" id="ARBA00034864"/>
    </source>
</evidence>
<dbReference type="RefSeq" id="XP_019050197.1">
    <property type="nucleotide sequence ID" value="XM_019187319.1"/>
</dbReference>
<keyword evidence="4" id="KW-0963">Cytoplasm</keyword>
<evidence type="ECO:0000256" key="11">
    <source>
        <dbReference type="ARBA" id="ARBA00034776"/>
    </source>
</evidence>